<feature type="region of interest" description="Disordered" evidence="8">
    <location>
        <begin position="63"/>
        <end position="96"/>
    </location>
</feature>
<keyword evidence="12" id="KW-1185">Reference proteome</keyword>
<evidence type="ECO:0000256" key="5">
    <source>
        <dbReference type="ARBA" id="ARBA00022989"/>
    </source>
</evidence>
<organism evidence="11 12">
    <name type="scientific">Gloeophyllum trabeum (strain ATCC 11539 / FP-39264 / Madison 617)</name>
    <name type="common">Brown rot fungus</name>
    <dbReference type="NCBI Taxonomy" id="670483"/>
    <lineage>
        <taxon>Eukaryota</taxon>
        <taxon>Fungi</taxon>
        <taxon>Dikarya</taxon>
        <taxon>Basidiomycota</taxon>
        <taxon>Agaricomycotina</taxon>
        <taxon>Agaricomycetes</taxon>
        <taxon>Gloeophyllales</taxon>
        <taxon>Gloeophyllaceae</taxon>
        <taxon>Gloeophyllum</taxon>
    </lineage>
</organism>
<dbReference type="PANTHER" id="PTHR20961">
    <property type="entry name" value="GLYCOSYLTRANSFERASE"/>
    <property type="match status" value="1"/>
</dbReference>
<keyword evidence="5" id="KW-1133">Transmembrane helix</keyword>
<dbReference type="OrthoDB" id="529273at2759"/>
<dbReference type="KEGG" id="gtr:GLOTRDRAFT_29291"/>
<evidence type="ECO:0000256" key="4">
    <source>
        <dbReference type="ARBA" id="ARBA00022692"/>
    </source>
</evidence>
<comment type="subcellular location">
    <subcellularLocation>
        <location evidence="1">Membrane</location>
        <topology evidence="1">Single-pass membrane protein</topology>
    </subcellularLocation>
</comment>
<dbReference type="GO" id="GO:0005783">
    <property type="term" value="C:endoplasmic reticulum"/>
    <property type="evidence" value="ECO:0007669"/>
    <property type="project" value="TreeGrafter"/>
</dbReference>
<feature type="non-terminal residue" evidence="11">
    <location>
        <position position="1"/>
    </location>
</feature>
<keyword evidence="7" id="KW-0325">Glycoprotein</keyword>
<dbReference type="RefSeq" id="XP_007863886.1">
    <property type="nucleotide sequence ID" value="XM_007865695.1"/>
</dbReference>
<evidence type="ECO:0000256" key="1">
    <source>
        <dbReference type="ARBA" id="ARBA00004167"/>
    </source>
</evidence>
<dbReference type="AlphaFoldDB" id="S7RRB0"/>
<evidence type="ECO:0000256" key="8">
    <source>
        <dbReference type="SAM" id="MobiDB-lite"/>
    </source>
</evidence>
<keyword evidence="3" id="KW-0808">Transferase</keyword>
<proteinExistence type="predicted"/>
<evidence type="ECO:0000313" key="12">
    <source>
        <dbReference type="Proteomes" id="UP000030669"/>
    </source>
</evidence>
<keyword evidence="2" id="KW-0328">Glycosyltransferase</keyword>
<dbReference type="GO" id="GO:0097363">
    <property type="term" value="F:protein O-acetylglucosaminyltransferase activity"/>
    <property type="evidence" value="ECO:0007669"/>
    <property type="project" value="TreeGrafter"/>
</dbReference>
<evidence type="ECO:0000256" key="3">
    <source>
        <dbReference type="ARBA" id="ARBA00022679"/>
    </source>
</evidence>
<feature type="non-terminal residue" evidence="11">
    <location>
        <position position="593"/>
    </location>
</feature>
<dbReference type="EMBL" id="KB469299">
    <property type="protein sequence ID" value="EPQ57170.1"/>
    <property type="molecule type" value="Genomic_DNA"/>
</dbReference>
<evidence type="ECO:0000313" key="11">
    <source>
        <dbReference type="EMBL" id="EPQ57170.1"/>
    </source>
</evidence>
<dbReference type="HOGENOM" id="CLU_033167_0_0_1"/>
<evidence type="ECO:0000256" key="9">
    <source>
        <dbReference type="SAM" id="SignalP"/>
    </source>
</evidence>
<dbReference type="GeneID" id="19305280"/>
<evidence type="ECO:0000259" key="10">
    <source>
        <dbReference type="Pfam" id="PF04577"/>
    </source>
</evidence>
<evidence type="ECO:0000256" key="6">
    <source>
        <dbReference type="ARBA" id="ARBA00023136"/>
    </source>
</evidence>
<dbReference type="Pfam" id="PF04577">
    <property type="entry name" value="Glyco_transf_61"/>
    <property type="match status" value="1"/>
</dbReference>
<reference evidence="11 12" key="1">
    <citation type="journal article" date="2012" name="Science">
        <title>The Paleozoic origin of enzymatic lignin decomposition reconstructed from 31 fungal genomes.</title>
        <authorList>
            <person name="Floudas D."/>
            <person name="Binder M."/>
            <person name="Riley R."/>
            <person name="Barry K."/>
            <person name="Blanchette R.A."/>
            <person name="Henrissat B."/>
            <person name="Martinez A.T."/>
            <person name="Otillar R."/>
            <person name="Spatafora J.W."/>
            <person name="Yadav J.S."/>
            <person name="Aerts A."/>
            <person name="Benoit I."/>
            <person name="Boyd A."/>
            <person name="Carlson A."/>
            <person name="Copeland A."/>
            <person name="Coutinho P.M."/>
            <person name="de Vries R.P."/>
            <person name="Ferreira P."/>
            <person name="Findley K."/>
            <person name="Foster B."/>
            <person name="Gaskell J."/>
            <person name="Glotzer D."/>
            <person name="Gorecki P."/>
            <person name="Heitman J."/>
            <person name="Hesse C."/>
            <person name="Hori C."/>
            <person name="Igarashi K."/>
            <person name="Jurgens J.A."/>
            <person name="Kallen N."/>
            <person name="Kersten P."/>
            <person name="Kohler A."/>
            <person name="Kuees U."/>
            <person name="Kumar T.K.A."/>
            <person name="Kuo A."/>
            <person name="LaButti K."/>
            <person name="Larrondo L.F."/>
            <person name="Lindquist E."/>
            <person name="Ling A."/>
            <person name="Lombard V."/>
            <person name="Lucas S."/>
            <person name="Lundell T."/>
            <person name="Martin R."/>
            <person name="McLaughlin D.J."/>
            <person name="Morgenstern I."/>
            <person name="Morin E."/>
            <person name="Murat C."/>
            <person name="Nagy L.G."/>
            <person name="Nolan M."/>
            <person name="Ohm R.A."/>
            <person name="Patyshakuliyeva A."/>
            <person name="Rokas A."/>
            <person name="Ruiz-Duenas F.J."/>
            <person name="Sabat G."/>
            <person name="Salamov A."/>
            <person name="Samejima M."/>
            <person name="Schmutz J."/>
            <person name="Slot J.C."/>
            <person name="St John F."/>
            <person name="Stenlid J."/>
            <person name="Sun H."/>
            <person name="Sun S."/>
            <person name="Syed K."/>
            <person name="Tsang A."/>
            <person name="Wiebenga A."/>
            <person name="Young D."/>
            <person name="Pisabarro A."/>
            <person name="Eastwood D.C."/>
            <person name="Martin F."/>
            <person name="Cullen D."/>
            <person name="Grigoriev I.V."/>
            <person name="Hibbett D.S."/>
        </authorList>
    </citation>
    <scope>NUCLEOTIDE SEQUENCE [LARGE SCALE GENOMIC DNA]</scope>
    <source>
        <strain evidence="11 12">ATCC 11539</strain>
    </source>
</reference>
<dbReference type="InterPro" id="IPR007657">
    <property type="entry name" value="Glycosyltransferase_61"/>
</dbReference>
<dbReference type="GO" id="GO:0016020">
    <property type="term" value="C:membrane"/>
    <property type="evidence" value="ECO:0007669"/>
    <property type="project" value="UniProtKB-SubCell"/>
</dbReference>
<name>S7RRB0_GLOTA</name>
<feature type="signal peptide" evidence="9">
    <location>
        <begin position="1"/>
        <end position="20"/>
    </location>
</feature>
<evidence type="ECO:0000256" key="2">
    <source>
        <dbReference type="ARBA" id="ARBA00022676"/>
    </source>
</evidence>
<dbReference type="InterPro" id="IPR049625">
    <property type="entry name" value="Glyco_transf_61_cat"/>
</dbReference>
<keyword evidence="4" id="KW-0812">Transmembrane</keyword>
<protein>
    <recommendedName>
        <fullName evidence="10">Glycosyltransferase 61 catalytic domain-containing protein</fullName>
    </recommendedName>
</protein>
<accession>S7RRB0</accession>
<gene>
    <name evidence="11" type="ORF">GLOTRDRAFT_29291</name>
</gene>
<keyword evidence="6" id="KW-0472">Membrane</keyword>
<dbReference type="eggNOG" id="ENOG502RV66">
    <property type="taxonomic scope" value="Eukaryota"/>
</dbReference>
<dbReference type="OMA" id="WNDTYHT"/>
<dbReference type="Proteomes" id="UP000030669">
    <property type="component" value="Unassembled WGS sequence"/>
</dbReference>
<dbReference type="PANTHER" id="PTHR20961:SF38">
    <property type="entry name" value="PROTEIN O-LINKED-MANNOSE BETA-1,4-N-ACETYLGLUCOSAMINYLTRANSFERASE 2"/>
    <property type="match status" value="1"/>
</dbReference>
<keyword evidence="9" id="KW-0732">Signal</keyword>
<feature type="chain" id="PRO_5004556515" description="Glycosyltransferase 61 catalytic domain-containing protein" evidence="9">
    <location>
        <begin position="21"/>
        <end position="593"/>
    </location>
</feature>
<sequence length="593" mass="66590">RDAFLILLGAFTMHILSILSGGFNDGTKNEIVVSTHFNSTWQVHDKDLRFDEPEPQQALDEQLRVIETDTRTKDSPLSDTEPKPETEKKTADVSKASSLPATTLAHHAPGWTIFHDVYMSNGTLFVVTDDDPSDFPDPIYITSTGLPAVNSEENIRARLPTKYELDFISTSEAQKRWGKRAGEAENRVWTVQGNTVLFNDPGSQFLDHYYHFVAELMFGTWAFWSGAQSQYEAPRNRDSPISNLFLGSPSSSFSSTSSPSSKSDPSIPIFDRAIFSHALSSQWRDRPGFNSYFLRAAFPSLTVEVQEDWEDRIRSTQPLRAGALSPSSAAPDALLGRAYHFPTLMLVDRSAAFKGRICGGMNQRTAAEAYYYMRDRGLLRLSGLEYDFASETPKYAAPKEGGAWWEDVRKRVVQYAGAGAPEHRELLSSEKGDIVITYISRQGVRRRLLEPDHEGLVAALKELVQRKNAEGGRKWEVNVVQAEKLDRDEQVRLASRTTVMLGVHGNGLSHLILMPVSERSTVVEIFYPQGFAHDYEWTSRALGHRHFAVWNDTGYTWPNQPKVDYPEGFQGTEIPVHGPSVAKLIEDRIEGRI</sequence>
<evidence type="ECO:0000256" key="7">
    <source>
        <dbReference type="ARBA" id="ARBA00023180"/>
    </source>
</evidence>
<feature type="domain" description="Glycosyltransferase 61 catalytic" evidence="10">
    <location>
        <begin position="434"/>
        <end position="515"/>
    </location>
</feature>
<dbReference type="GO" id="GO:0035269">
    <property type="term" value="P:protein O-linked glycosylation via mannose"/>
    <property type="evidence" value="ECO:0007669"/>
    <property type="project" value="TreeGrafter"/>
</dbReference>
<feature type="compositionally biased region" description="Basic and acidic residues" evidence="8">
    <location>
        <begin position="63"/>
        <end position="92"/>
    </location>
</feature>